<dbReference type="GO" id="GO:0016567">
    <property type="term" value="P:protein ubiquitination"/>
    <property type="evidence" value="ECO:0007669"/>
    <property type="project" value="TreeGrafter"/>
</dbReference>
<keyword evidence="5 10" id="KW-0863">Zinc-finger</keyword>
<dbReference type="InterPro" id="IPR003137">
    <property type="entry name" value="PA_domain"/>
</dbReference>
<dbReference type="Gene3D" id="3.50.30.30">
    <property type="match status" value="1"/>
</dbReference>
<dbReference type="PANTHER" id="PTHR45931:SF21">
    <property type="entry name" value="RING FINGER PROTEIN 130"/>
    <property type="match status" value="1"/>
</dbReference>
<evidence type="ECO:0000256" key="2">
    <source>
        <dbReference type="ARBA" id="ARBA00022692"/>
    </source>
</evidence>
<accession>A0A4W5KSZ4</accession>
<feature type="compositionally biased region" description="Low complexity" evidence="11">
    <location>
        <begin position="343"/>
        <end position="354"/>
    </location>
</feature>
<reference evidence="16" key="1">
    <citation type="submission" date="2018-06" db="EMBL/GenBank/DDBJ databases">
        <title>Genome assembly of Danube salmon.</title>
        <authorList>
            <person name="Macqueen D.J."/>
            <person name="Gundappa M.K."/>
        </authorList>
    </citation>
    <scope>NUCLEOTIDE SEQUENCE [LARGE SCALE GENOMIC DNA]</scope>
</reference>
<organism evidence="15 16">
    <name type="scientific">Hucho hucho</name>
    <name type="common">huchen</name>
    <dbReference type="NCBI Taxonomy" id="62062"/>
    <lineage>
        <taxon>Eukaryota</taxon>
        <taxon>Metazoa</taxon>
        <taxon>Chordata</taxon>
        <taxon>Craniata</taxon>
        <taxon>Vertebrata</taxon>
        <taxon>Euteleostomi</taxon>
        <taxon>Actinopterygii</taxon>
        <taxon>Neopterygii</taxon>
        <taxon>Teleostei</taxon>
        <taxon>Protacanthopterygii</taxon>
        <taxon>Salmoniformes</taxon>
        <taxon>Salmonidae</taxon>
        <taxon>Salmoninae</taxon>
        <taxon>Hucho</taxon>
    </lineage>
</organism>
<dbReference type="GO" id="GO:0005634">
    <property type="term" value="C:nucleus"/>
    <property type="evidence" value="ECO:0007669"/>
    <property type="project" value="TreeGrafter"/>
</dbReference>
<dbReference type="STRING" id="62062.ENSHHUP00000020388"/>
<dbReference type="InterPro" id="IPR051834">
    <property type="entry name" value="RING_finger_E3_ligase"/>
</dbReference>
<sequence length="408" mass="44779">MFERKIESKGTHGFGLGFFTLLCLITAQHAGANMVFTKAIVQTRYFNTSNNQTVLQSCECGLYGLHSSVTSASGEVILPISDPLACGLQIGFNSSELWIALIQRGNCTFAEKIQTAAESGATGVVIYNLPGTGDEVTPMVYGGTEGMVAIMIGHRRGMEIVELIRQGIPVSMTIEVGKQHGPWMSHYSVFFVSISFFVVTAATVGYFIFYSARRLNSVRLQNRKQKRLKAEAKKAICQLQVRTVKRGDEETGPDADTCAVCIDAYKSGDVLTILTCNHFFHKTCIEPWLLEHRTCPMCKCDILKALGVEQPEEEHPSHQVTMPPDMRSYPSVPVPDDTRSETASSGYASSGYASVQGTEKHSSPADETHTFETLGRYPDPGSVQVAILPHYDNLAFEGDSQNQLEPRT</sequence>
<feature type="signal peptide" evidence="13">
    <location>
        <begin position="1"/>
        <end position="32"/>
    </location>
</feature>
<dbReference type="InterPro" id="IPR001841">
    <property type="entry name" value="Znf_RING"/>
</dbReference>
<evidence type="ECO:0000256" key="10">
    <source>
        <dbReference type="PROSITE-ProRule" id="PRU00175"/>
    </source>
</evidence>
<keyword evidence="4 13" id="KW-0732">Signal</keyword>
<feature type="transmembrane region" description="Helical" evidence="12">
    <location>
        <begin position="187"/>
        <end position="209"/>
    </location>
</feature>
<dbReference type="FunFam" id="3.50.30.30:FF:000003">
    <property type="entry name" value="E3 ubiquitin-protein ligase RNF128"/>
    <property type="match status" value="1"/>
</dbReference>
<evidence type="ECO:0000256" key="13">
    <source>
        <dbReference type="SAM" id="SignalP"/>
    </source>
</evidence>
<evidence type="ECO:0000256" key="5">
    <source>
        <dbReference type="ARBA" id="ARBA00022771"/>
    </source>
</evidence>
<dbReference type="PROSITE" id="PS50089">
    <property type="entry name" value="ZF_RING_2"/>
    <property type="match status" value="1"/>
</dbReference>
<dbReference type="Pfam" id="PF13639">
    <property type="entry name" value="zf-RING_2"/>
    <property type="match status" value="1"/>
</dbReference>
<evidence type="ECO:0000256" key="11">
    <source>
        <dbReference type="SAM" id="MobiDB-lite"/>
    </source>
</evidence>
<protein>
    <submittedName>
        <fullName evidence="15">Ring finger protein 128a</fullName>
    </submittedName>
</protein>
<keyword evidence="9" id="KW-0325">Glycoprotein</keyword>
<dbReference type="GO" id="GO:0016020">
    <property type="term" value="C:membrane"/>
    <property type="evidence" value="ECO:0007669"/>
    <property type="project" value="UniProtKB-SubCell"/>
</dbReference>
<dbReference type="FunFam" id="3.30.40.10:FF:000009">
    <property type="entry name" value="E3 ubiquitin-protein ligase RNF130"/>
    <property type="match status" value="1"/>
</dbReference>
<name>A0A4W5KSZ4_9TELE</name>
<dbReference type="InterPro" id="IPR046450">
    <property type="entry name" value="PA_dom_sf"/>
</dbReference>
<evidence type="ECO:0000313" key="16">
    <source>
        <dbReference type="Proteomes" id="UP000314982"/>
    </source>
</evidence>
<dbReference type="PANTHER" id="PTHR45931">
    <property type="entry name" value="SI:CH211-59O9.10"/>
    <property type="match status" value="1"/>
</dbReference>
<keyword evidence="2 12" id="KW-0812">Transmembrane</keyword>
<evidence type="ECO:0000259" key="14">
    <source>
        <dbReference type="PROSITE" id="PS50089"/>
    </source>
</evidence>
<evidence type="ECO:0000313" key="15">
    <source>
        <dbReference type="Ensembl" id="ENSHHUP00000020388.1"/>
    </source>
</evidence>
<reference evidence="15" key="3">
    <citation type="submission" date="2025-09" db="UniProtKB">
        <authorList>
            <consortium name="Ensembl"/>
        </authorList>
    </citation>
    <scope>IDENTIFICATION</scope>
</reference>
<keyword evidence="6" id="KW-0862">Zinc</keyword>
<evidence type="ECO:0000256" key="4">
    <source>
        <dbReference type="ARBA" id="ARBA00022729"/>
    </source>
</evidence>
<evidence type="ECO:0000256" key="9">
    <source>
        <dbReference type="ARBA" id="ARBA00023180"/>
    </source>
</evidence>
<dbReference type="GO" id="GO:0006511">
    <property type="term" value="P:ubiquitin-dependent protein catabolic process"/>
    <property type="evidence" value="ECO:0007669"/>
    <property type="project" value="TreeGrafter"/>
</dbReference>
<keyword evidence="7 12" id="KW-1133">Transmembrane helix</keyword>
<dbReference type="GO" id="GO:0061630">
    <property type="term" value="F:ubiquitin protein ligase activity"/>
    <property type="evidence" value="ECO:0007669"/>
    <property type="project" value="TreeGrafter"/>
</dbReference>
<dbReference type="GO" id="GO:0045893">
    <property type="term" value="P:positive regulation of DNA-templated transcription"/>
    <property type="evidence" value="ECO:0007669"/>
    <property type="project" value="TreeGrafter"/>
</dbReference>
<feature type="region of interest" description="Disordered" evidence="11">
    <location>
        <begin position="311"/>
        <end position="379"/>
    </location>
</feature>
<dbReference type="Gene3D" id="3.30.40.10">
    <property type="entry name" value="Zinc/RING finger domain, C3HC4 (zinc finger)"/>
    <property type="match status" value="1"/>
</dbReference>
<evidence type="ECO:0000256" key="6">
    <source>
        <dbReference type="ARBA" id="ARBA00022833"/>
    </source>
</evidence>
<dbReference type="GO" id="GO:0008270">
    <property type="term" value="F:zinc ion binding"/>
    <property type="evidence" value="ECO:0007669"/>
    <property type="project" value="UniProtKB-KW"/>
</dbReference>
<dbReference type="SUPFAM" id="SSF52025">
    <property type="entry name" value="PA domain"/>
    <property type="match status" value="1"/>
</dbReference>
<feature type="compositionally biased region" description="Basic and acidic residues" evidence="11">
    <location>
        <begin position="358"/>
        <end position="370"/>
    </location>
</feature>
<keyword evidence="8 12" id="KW-0472">Membrane</keyword>
<keyword evidence="3" id="KW-0479">Metal-binding</keyword>
<feature type="domain" description="RING-type" evidence="14">
    <location>
        <begin position="258"/>
        <end position="299"/>
    </location>
</feature>
<feature type="chain" id="PRO_5021387129" evidence="13">
    <location>
        <begin position="33"/>
        <end position="408"/>
    </location>
</feature>
<dbReference type="SMART" id="SM00184">
    <property type="entry name" value="RING"/>
    <property type="match status" value="1"/>
</dbReference>
<dbReference type="CDD" id="cd02122">
    <property type="entry name" value="PA_GRAIL_like"/>
    <property type="match status" value="1"/>
</dbReference>
<dbReference type="AlphaFoldDB" id="A0A4W5KSZ4"/>
<dbReference type="Proteomes" id="UP000314982">
    <property type="component" value="Unassembled WGS sequence"/>
</dbReference>
<dbReference type="InterPro" id="IPR013083">
    <property type="entry name" value="Znf_RING/FYVE/PHD"/>
</dbReference>
<dbReference type="Ensembl" id="ENSHHUT00000021143.1">
    <property type="protein sequence ID" value="ENSHHUP00000020388.1"/>
    <property type="gene ID" value="ENSHHUG00000012761.1"/>
</dbReference>
<evidence type="ECO:0000256" key="8">
    <source>
        <dbReference type="ARBA" id="ARBA00023136"/>
    </source>
</evidence>
<evidence type="ECO:0000256" key="7">
    <source>
        <dbReference type="ARBA" id="ARBA00022989"/>
    </source>
</evidence>
<proteinExistence type="predicted"/>
<dbReference type="GeneTree" id="ENSGT00940000158347"/>
<evidence type="ECO:0000256" key="3">
    <source>
        <dbReference type="ARBA" id="ARBA00022723"/>
    </source>
</evidence>
<dbReference type="CDD" id="cd16802">
    <property type="entry name" value="RING-H2_RNF128-like"/>
    <property type="match status" value="1"/>
</dbReference>
<evidence type="ECO:0000256" key="12">
    <source>
        <dbReference type="SAM" id="Phobius"/>
    </source>
</evidence>
<reference evidence="15" key="2">
    <citation type="submission" date="2025-08" db="UniProtKB">
        <authorList>
            <consortium name="Ensembl"/>
        </authorList>
    </citation>
    <scope>IDENTIFICATION</scope>
</reference>
<dbReference type="SUPFAM" id="SSF57850">
    <property type="entry name" value="RING/U-box"/>
    <property type="match status" value="1"/>
</dbReference>
<evidence type="ECO:0000256" key="1">
    <source>
        <dbReference type="ARBA" id="ARBA00004370"/>
    </source>
</evidence>
<keyword evidence="16" id="KW-1185">Reference proteome</keyword>
<comment type="subcellular location">
    <subcellularLocation>
        <location evidence="1">Membrane</location>
    </subcellularLocation>
</comment>
<dbReference type="Pfam" id="PF02225">
    <property type="entry name" value="PA"/>
    <property type="match status" value="1"/>
</dbReference>